<evidence type="ECO:0000313" key="2">
    <source>
        <dbReference type="Proteomes" id="UP001595896"/>
    </source>
</evidence>
<reference evidence="2" key="1">
    <citation type="journal article" date="2019" name="Int. J. Syst. Evol. Microbiol.">
        <title>The Global Catalogue of Microorganisms (GCM) 10K type strain sequencing project: providing services to taxonomists for standard genome sequencing and annotation.</title>
        <authorList>
            <consortium name="The Broad Institute Genomics Platform"/>
            <consortium name="The Broad Institute Genome Sequencing Center for Infectious Disease"/>
            <person name="Wu L."/>
            <person name="Ma J."/>
        </authorList>
    </citation>
    <scope>NUCLEOTIDE SEQUENCE [LARGE SCALE GENOMIC DNA]</scope>
    <source>
        <strain evidence="2">JCM 12165</strain>
    </source>
</reference>
<comment type="caution">
    <text evidence="1">The sequence shown here is derived from an EMBL/GenBank/DDBJ whole genome shotgun (WGS) entry which is preliminary data.</text>
</comment>
<organism evidence="1 2">
    <name type="scientific">Bacillus daqingensis</name>
    <dbReference type="NCBI Taxonomy" id="872396"/>
    <lineage>
        <taxon>Bacteria</taxon>
        <taxon>Bacillati</taxon>
        <taxon>Bacillota</taxon>
        <taxon>Bacilli</taxon>
        <taxon>Bacillales</taxon>
        <taxon>Bacillaceae</taxon>
        <taxon>Bacillus</taxon>
    </lineage>
</organism>
<dbReference type="Gene3D" id="3.20.20.80">
    <property type="entry name" value="Glycosidases"/>
    <property type="match status" value="1"/>
</dbReference>
<dbReference type="SUPFAM" id="SSF51445">
    <property type="entry name" value="(Trans)glycosidases"/>
    <property type="match status" value="1"/>
</dbReference>
<evidence type="ECO:0000313" key="1">
    <source>
        <dbReference type="EMBL" id="MFC4736633.1"/>
    </source>
</evidence>
<accession>A0ABV9NTA3</accession>
<keyword evidence="2" id="KW-1185">Reference proteome</keyword>
<dbReference type="EMBL" id="JBHSGK010000007">
    <property type="protein sequence ID" value="MFC4736633.1"/>
    <property type="molecule type" value="Genomic_DNA"/>
</dbReference>
<name>A0ABV9NTA3_9BACI</name>
<dbReference type="InterPro" id="IPR017853">
    <property type="entry name" value="GH"/>
</dbReference>
<proteinExistence type="predicted"/>
<gene>
    <name evidence="1" type="ORF">ACFO4L_08575</name>
</gene>
<protein>
    <submittedName>
        <fullName evidence="1">Uncharacterized protein</fullName>
    </submittedName>
</protein>
<sequence>MKAFTITLCLLTLTVLTAPFIWWHLTEETDLQAAVISRDGLNEVGDAGGVPAWLFPHKKLDTASAENGVLQSNGLIAALDNGNSDSFSEDIWMPVKAAVEGGDTDLLMESALLTGSTEQDVRSDILSFTESSWSGWSGRWMSSLNKNDADVSAELIAQYEQIDPWNYTGAGYVFVHEGTGGIVAVPSEGEGPVLSFTDMGRERYGIEQSPRYSGWFQLIEADSSDHLAASFELNLTEAEEALLKEASIPVTSAAVQQFRRSGSTITFLSGDFSDLDAAPFTYRYTHPAFVDVIRAAVPGEPEDRFFWLTGKRLFTEAIIAAKTPDEPDDTAAALPDGMEHGGAVYSSRMNEHHMEVFRGGEWMEMPVKGVNMGMGKPGYFPGEAAITRSEYRRWFEQIGEMNANTIRIYTIHPPVFYEELAAYNHTADEPLYVMHGVWIDEEPLEETLDAFDEEIISVFEAEMKDVIDVIHGNAVIEHVPGHASGVYETDVSPYVSAWVLGIEWYPFMVENMDELYPDLPDMQGTFVYTEDASPFEIWLAERFETLITYEYDTYESVRPVSFTNWVTTDKLNHEAEPLEQEDLASVDPDTIYLSGPAEMAGQFASYHVYPYYPDFLNLEERYLKYEDHTGQPNNYAGYLDDLKSAHRLPVLIAEFGIPASRGRTHANPFGWDQGHISEQEQGEITAHLYKTIQSFDLMGGLVFSWQDEWFKRTWNTMDYDDPDRRPYWSDIQTNEQHFGLLSFDRHIIMINGDNDWQSRTVLGLSSDQVQLAAEHDETYLYLQIDGAEADDFTVYLSIREDKGVDVSGFPADFRLTLGAEEGKLEVAGDYDPFYVDYADEALDEDGSWSESLTDVFHPIRLALNKEMVRPDTGETLPFEYDETGKLLRGSADPLEDDWSSLHDYETNGTYTEVRIPWLMLNATDPGSREFLGDVWADGFDDRIAINEIGMLLEHDGSFYEPESGYSWDTWDLPQSEERLKDSYYYLQDVFKD</sequence>
<dbReference type="RefSeq" id="WP_377909269.1">
    <property type="nucleotide sequence ID" value="NZ_JBHSGK010000007.1"/>
</dbReference>
<dbReference type="Proteomes" id="UP001595896">
    <property type="component" value="Unassembled WGS sequence"/>
</dbReference>